<proteinExistence type="predicted"/>
<dbReference type="OrthoDB" id="10257153at2759"/>
<organism evidence="1 2">
    <name type="scientific">Muraenolepis orangiensis</name>
    <name type="common">Patagonian moray cod</name>
    <dbReference type="NCBI Taxonomy" id="630683"/>
    <lineage>
        <taxon>Eukaryota</taxon>
        <taxon>Metazoa</taxon>
        <taxon>Chordata</taxon>
        <taxon>Craniata</taxon>
        <taxon>Vertebrata</taxon>
        <taxon>Euteleostomi</taxon>
        <taxon>Actinopterygii</taxon>
        <taxon>Neopterygii</taxon>
        <taxon>Teleostei</taxon>
        <taxon>Neoteleostei</taxon>
        <taxon>Acanthomorphata</taxon>
        <taxon>Zeiogadaria</taxon>
        <taxon>Gadariae</taxon>
        <taxon>Gadiformes</taxon>
        <taxon>Muraenolepidoidei</taxon>
        <taxon>Muraenolepididae</taxon>
        <taxon>Muraenolepis</taxon>
    </lineage>
</organism>
<keyword evidence="2" id="KW-1185">Reference proteome</keyword>
<evidence type="ECO:0000313" key="2">
    <source>
        <dbReference type="Proteomes" id="UP001148018"/>
    </source>
</evidence>
<comment type="caution">
    <text evidence="1">The sequence shown here is derived from an EMBL/GenBank/DDBJ whole genome shotgun (WGS) entry which is preliminary data.</text>
</comment>
<name>A0A9Q0I6M1_9TELE</name>
<sequence length="216" mass="24366">MKSVHMKSVHMKSVTHDEPEGRPQHYFLLTGFLEAQLLPALEAVGVRVDNVIRVQQERGHYNTPERRDSTVVSSERPRGSQKHCVFWSSLGDVLDRGPALSKLHCDRPPTCSWTTANRTQFGKNHTYGAIQEKLARMAMMQYVTEVRPGISTAFELRTHCQYLFTNPPTHVCVCVCVKSMAYMISGNMDSGASEFQIEAAISKIFASVRTHRRVSI</sequence>
<evidence type="ECO:0000313" key="1">
    <source>
        <dbReference type="EMBL" id="KAJ3585491.1"/>
    </source>
</evidence>
<accession>A0A9Q0I6M1</accession>
<dbReference type="AlphaFoldDB" id="A0A9Q0I6M1"/>
<reference evidence="1" key="1">
    <citation type="submission" date="2022-07" db="EMBL/GenBank/DDBJ databases">
        <title>Chromosome-level genome of Muraenolepis orangiensis.</title>
        <authorList>
            <person name="Kim J."/>
        </authorList>
    </citation>
    <scope>NUCLEOTIDE SEQUENCE</scope>
    <source>
        <strain evidence="1">KU_S4_2022</strain>
        <tissue evidence="1">Muscle</tissue>
    </source>
</reference>
<dbReference type="EMBL" id="JANIIK010000118">
    <property type="protein sequence ID" value="KAJ3585491.1"/>
    <property type="molecule type" value="Genomic_DNA"/>
</dbReference>
<dbReference type="Proteomes" id="UP001148018">
    <property type="component" value="Unassembled WGS sequence"/>
</dbReference>
<gene>
    <name evidence="1" type="ORF">NHX12_014210</name>
</gene>
<protein>
    <submittedName>
        <fullName evidence="1">Uncharacterized protein</fullName>
    </submittedName>
</protein>